<protein>
    <submittedName>
        <fullName evidence="1">Uncharacterized protein</fullName>
    </submittedName>
</protein>
<dbReference type="AlphaFoldDB" id="A0AAU9KYI2"/>
<proteinExistence type="predicted"/>
<gene>
    <name evidence="2" type="ORF">PBS001_LOCUS7627</name>
    <name evidence="1" type="ORF">PBS003_LOCUS5951</name>
</gene>
<reference evidence="1 3" key="1">
    <citation type="submission" date="2021-11" db="EMBL/GenBank/DDBJ databases">
        <authorList>
            <person name="Islam A."/>
            <person name="Islam S."/>
            <person name="Flora M.S."/>
            <person name="Rahman M."/>
            <person name="Ziaur R.M."/>
            <person name="Epstein J.H."/>
            <person name="Hassan M."/>
            <person name="Klassen M."/>
            <person name="Woodard K."/>
            <person name="Webb A."/>
            <person name="Webby R.J."/>
            <person name="El Zowalaty M.E."/>
        </authorList>
    </citation>
    <scope>NUCLEOTIDE SEQUENCE</scope>
    <source>
        <strain evidence="2">Pbs1</strain>
        <strain evidence="1">Pbs3</strain>
    </source>
</reference>
<evidence type="ECO:0000313" key="3">
    <source>
        <dbReference type="Proteomes" id="UP001158986"/>
    </source>
</evidence>
<dbReference type="EMBL" id="CAKKTJ010000298">
    <property type="protein sequence ID" value="CAH0479302.1"/>
    <property type="molecule type" value="Genomic_DNA"/>
</dbReference>
<sequence length="95" mass="10137">MRPGRLLLSPYCVGSTTKTSSKKIFPSAPPKSKTLLVGGKKVMAWPDRAAGEEETLCEDEDVCGEEDASSFVHNGAVEDDENIDAPTLSRVVKAA</sequence>
<evidence type="ECO:0000313" key="2">
    <source>
        <dbReference type="EMBL" id="CAH0521167.1"/>
    </source>
</evidence>
<comment type="caution">
    <text evidence="1">The sequence shown here is derived from an EMBL/GenBank/DDBJ whole genome shotgun (WGS) entry which is preliminary data.</text>
</comment>
<dbReference type="Proteomes" id="UP001160483">
    <property type="component" value="Unassembled WGS sequence"/>
</dbReference>
<keyword evidence="3" id="KW-1185">Reference proteome</keyword>
<accession>A0AAU9KYI2</accession>
<dbReference type="EMBL" id="CAKLCB010000375">
    <property type="protein sequence ID" value="CAH0521167.1"/>
    <property type="molecule type" value="Genomic_DNA"/>
</dbReference>
<evidence type="ECO:0000313" key="1">
    <source>
        <dbReference type="EMBL" id="CAH0479302.1"/>
    </source>
</evidence>
<name>A0AAU9KYI2_9STRA</name>
<dbReference type="Proteomes" id="UP001158986">
    <property type="component" value="Unassembled WGS sequence"/>
</dbReference>
<organism evidence="1 4">
    <name type="scientific">Peronospora belbahrii</name>
    <dbReference type="NCBI Taxonomy" id="622444"/>
    <lineage>
        <taxon>Eukaryota</taxon>
        <taxon>Sar</taxon>
        <taxon>Stramenopiles</taxon>
        <taxon>Oomycota</taxon>
        <taxon>Peronosporomycetes</taxon>
        <taxon>Peronosporales</taxon>
        <taxon>Peronosporaceae</taxon>
        <taxon>Peronospora</taxon>
    </lineage>
</organism>
<evidence type="ECO:0000313" key="4">
    <source>
        <dbReference type="Proteomes" id="UP001160483"/>
    </source>
</evidence>